<evidence type="ECO:0000256" key="3">
    <source>
        <dbReference type="ARBA" id="ARBA00022630"/>
    </source>
</evidence>
<dbReference type="SUPFAM" id="SSF55469">
    <property type="entry name" value="FMN-dependent nitroreductase-like"/>
    <property type="match status" value="1"/>
</dbReference>
<accession>A0A014Q652</accession>
<dbReference type="PANTHER" id="PTHR43673:SF2">
    <property type="entry name" value="NITROREDUCTASE"/>
    <property type="match status" value="1"/>
</dbReference>
<dbReference type="GeneID" id="74937710"/>
<sequence>MDVSQALRERRSVRAFTSQVPSAELVQQLMQDAALAASGGNMQPWRVAALTGDALQAMLADVAKTPGEENPAHLSYPPNLWEPYRTRRFANGEDLYASIGVPREDKAGRLQQLAKNAQFFGAPVGLIMFTEERMGPVQWMDLGIYLQSFMLRATEEGLATCAQGFWRRYDAVVKQHVEVPDGYLVTYGIALGYEDKTAPINSMRASRADFAEWGQLRGF</sequence>
<dbReference type="GO" id="GO:0016491">
    <property type="term" value="F:oxidoreductase activity"/>
    <property type="evidence" value="ECO:0007669"/>
    <property type="project" value="UniProtKB-KW"/>
</dbReference>
<dbReference type="CDD" id="cd02136">
    <property type="entry name" value="PnbA_NfnB-like"/>
    <property type="match status" value="1"/>
</dbReference>
<keyword evidence="4" id="KW-0288">FMN</keyword>
<keyword evidence="5" id="KW-0560">Oxidoreductase</keyword>
<evidence type="ECO:0000313" key="8">
    <source>
        <dbReference type="Proteomes" id="UP000020766"/>
    </source>
</evidence>
<name>A0A014Q652_9BURK</name>
<proteinExistence type="inferred from homology"/>
<evidence type="ECO:0000256" key="5">
    <source>
        <dbReference type="ARBA" id="ARBA00023002"/>
    </source>
</evidence>
<organism evidence="7 8">
    <name type="scientific">Comamonas aquatica DA1877</name>
    <dbReference type="NCBI Taxonomy" id="1457173"/>
    <lineage>
        <taxon>Bacteria</taxon>
        <taxon>Pseudomonadati</taxon>
        <taxon>Pseudomonadota</taxon>
        <taxon>Betaproteobacteria</taxon>
        <taxon>Burkholderiales</taxon>
        <taxon>Comamonadaceae</taxon>
        <taxon>Comamonas</taxon>
    </lineage>
</organism>
<dbReference type="PATRIC" id="fig|1457173.3.peg.3458"/>
<dbReference type="RefSeq" id="WP_043387217.1">
    <property type="nucleotide sequence ID" value="NZ_JBOK01000030.1"/>
</dbReference>
<evidence type="ECO:0000256" key="4">
    <source>
        <dbReference type="ARBA" id="ARBA00022643"/>
    </source>
</evidence>
<dbReference type="InterPro" id="IPR000415">
    <property type="entry name" value="Nitroreductase-like"/>
</dbReference>
<keyword evidence="8" id="KW-1185">Reference proteome</keyword>
<evidence type="ECO:0000256" key="2">
    <source>
        <dbReference type="ARBA" id="ARBA00007118"/>
    </source>
</evidence>
<evidence type="ECO:0000256" key="1">
    <source>
        <dbReference type="ARBA" id="ARBA00001917"/>
    </source>
</evidence>
<keyword evidence="3" id="KW-0285">Flavoprotein</keyword>
<feature type="domain" description="Nitroreductase" evidence="6">
    <location>
        <begin position="7"/>
        <end position="193"/>
    </location>
</feature>
<dbReference type="PANTHER" id="PTHR43673">
    <property type="entry name" value="NAD(P)H NITROREDUCTASE YDGI-RELATED"/>
    <property type="match status" value="1"/>
</dbReference>
<reference evidence="7 8" key="1">
    <citation type="submission" date="2014-01" db="EMBL/GenBank/DDBJ databases">
        <title>Interspecies Systems Biology Uncovers Metabolites Affecting C. elegans Gene Expression and Life History Traits.</title>
        <authorList>
            <person name="Watson E."/>
            <person name="Macneil L.T."/>
            <person name="Ritter A.D."/>
            <person name="Yilmaz L.S."/>
            <person name="Rosebrock A.P."/>
            <person name="Caudy A.A."/>
            <person name="Walhout A.J."/>
        </authorList>
    </citation>
    <scope>NUCLEOTIDE SEQUENCE [LARGE SCALE GENOMIC DNA]</scope>
    <source>
        <strain evidence="7 8">DA1877</strain>
    </source>
</reference>
<dbReference type="EMBL" id="JBOK01000030">
    <property type="protein sequence ID" value="EXU78657.1"/>
    <property type="molecule type" value="Genomic_DNA"/>
</dbReference>
<dbReference type="AlphaFoldDB" id="A0A014Q652"/>
<comment type="caution">
    <text evidence="7">The sequence shown here is derived from an EMBL/GenBank/DDBJ whole genome shotgun (WGS) entry which is preliminary data.</text>
</comment>
<dbReference type="Proteomes" id="UP000020766">
    <property type="component" value="Unassembled WGS sequence"/>
</dbReference>
<comment type="similarity">
    <text evidence="2">Belongs to the nitroreductase family.</text>
</comment>
<gene>
    <name evidence="7" type="ORF">AX13_11525</name>
</gene>
<comment type="cofactor">
    <cofactor evidence="1">
        <name>FMN</name>
        <dbReference type="ChEBI" id="CHEBI:58210"/>
    </cofactor>
</comment>
<dbReference type="InterPro" id="IPR029479">
    <property type="entry name" value="Nitroreductase"/>
</dbReference>
<evidence type="ECO:0000259" key="6">
    <source>
        <dbReference type="Pfam" id="PF00881"/>
    </source>
</evidence>
<protein>
    <submittedName>
        <fullName evidence="7">NADH dehydrogenase</fullName>
    </submittedName>
</protein>
<dbReference type="STRING" id="225991.MA05_07340"/>
<dbReference type="Pfam" id="PF00881">
    <property type="entry name" value="Nitroreductase"/>
    <property type="match status" value="1"/>
</dbReference>
<dbReference type="Gene3D" id="3.40.109.10">
    <property type="entry name" value="NADH Oxidase"/>
    <property type="match status" value="1"/>
</dbReference>
<evidence type="ECO:0000313" key="7">
    <source>
        <dbReference type="EMBL" id="EXU78657.1"/>
    </source>
</evidence>